<name>A0A0F9CDK0_9ZZZZ</name>
<reference evidence="1" key="1">
    <citation type="journal article" date="2015" name="Nature">
        <title>Complex archaea that bridge the gap between prokaryotes and eukaryotes.</title>
        <authorList>
            <person name="Spang A."/>
            <person name="Saw J.H."/>
            <person name="Jorgensen S.L."/>
            <person name="Zaremba-Niedzwiedzka K."/>
            <person name="Martijn J."/>
            <person name="Lind A.E."/>
            <person name="van Eijk R."/>
            <person name="Schleper C."/>
            <person name="Guy L."/>
            <person name="Ettema T.J."/>
        </authorList>
    </citation>
    <scope>NUCLEOTIDE SEQUENCE</scope>
</reference>
<accession>A0A0F9CDK0</accession>
<dbReference type="AlphaFoldDB" id="A0A0F9CDK0"/>
<proteinExistence type="predicted"/>
<sequence length="123" mass="13052">MALCPYRKMQCPETAAGNMGCYLWGTGCPLRAGGDTYSKTMTMSDNNATRFESSEKSLRDVVILVETNPMLLGKTGVEVFTVVAGASIGWSKVDISTLYFKNAGAGNNGKITILAVEDSGARA</sequence>
<dbReference type="EMBL" id="LAZR01033659">
    <property type="protein sequence ID" value="KKL47453.1"/>
    <property type="molecule type" value="Genomic_DNA"/>
</dbReference>
<organism evidence="1">
    <name type="scientific">marine sediment metagenome</name>
    <dbReference type="NCBI Taxonomy" id="412755"/>
    <lineage>
        <taxon>unclassified sequences</taxon>
        <taxon>metagenomes</taxon>
        <taxon>ecological metagenomes</taxon>
    </lineage>
</organism>
<comment type="caution">
    <text evidence="1">The sequence shown here is derived from an EMBL/GenBank/DDBJ whole genome shotgun (WGS) entry which is preliminary data.</text>
</comment>
<gene>
    <name evidence="1" type="ORF">LCGC14_2335410</name>
</gene>
<dbReference type="PROSITE" id="PS51257">
    <property type="entry name" value="PROKAR_LIPOPROTEIN"/>
    <property type="match status" value="1"/>
</dbReference>
<evidence type="ECO:0000313" key="1">
    <source>
        <dbReference type="EMBL" id="KKL47453.1"/>
    </source>
</evidence>
<protein>
    <submittedName>
        <fullName evidence="1">Uncharacterized protein</fullName>
    </submittedName>
</protein>